<dbReference type="PROSITE" id="PS52015">
    <property type="entry name" value="TONB_CTD"/>
    <property type="match status" value="1"/>
</dbReference>
<evidence type="ECO:0000259" key="11">
    <source>
        <dbReference type="PROSITE" id="PS52015"/>
    </source>
</evidence>
<dbReference type="InterPro" id="IPR003538">
    <property type="entry name" value="TonB"/>
</dbReference>
<evidence type="ECO:0000256" key="8">
    <source>
        <dbReference type="ARBA" id="ARBA00022989"/>
    </source>
</evidence>
<evidence type="ECO:0000256" key="6">
    <source>
        <dbReference type="ARBA" id="ARBA00022692"/>
    </source>
</evidence>
<evidence type="ECO:0000256" key="3">
    <source>
        <dbReference type="ARBA" id="ARBA00022448"/>
    </source>
</evidence>
<comment type="caution">
    <text evidence="12">The sequence shown here is derived from an EMBL/GenBank/DDBJ whole genome shotgun (WGS) entry which is preliminary data.</text>
</comment>
<evidence type="ECO:0000256" key="1">
    <source>
        <dbReference type="ARBA" id="ARBA00004383"/>
    </source>
</evidence>
<dbReference type="NCBIfam" id="TIGR01352">
    <property type="entry name" value="tonB_Cterm"/>
    <property type="match status" value="1"/>
</dbReference>
<evidence type="ECO:0000256" key="5">
    <source>
        <dbReference type="ARBA" id="ARBA00022519"/>
    </source>
</evidence>
<accession>A0ABP9VSX7</accession>
<keyword evidence="9" id="KW-0472">Membrane</keyword>
<reference evidence="12 13" key="1">
    <citation type="submission" date="2024-02" db="EMBL/GenBank/DDBJ databases">
        <title>Rhodopirellula caenicola NBRC 110016.</title>
        <authorList>
            <person name="Ichikawa N."/>
            <person name="Katano-Makiyama Y."/>
            <person name="Hidaka K."/>
        </authorList>
    </citation>
    <scope>NUCLEOTIDE SEQUENCE [LARGE SCALE GENOMIC DNA]</scope>
    <source>
        <strain evidence="12 13">NBRC 110016</strain>
    </source>
</reference>
<keyword evidence="4" id="KW-1003">Cell membrane</keyword>
<feature type="region of interest" description="Disordered" evidence="10">
    <location>
        <begin position="115"/>
        <end position="159"/>
    </location>
</feature>
<dbReference type="InterPro" id="IPR051045">
    <property type="entry name" value="TonB-dependent_transducer"/>
</dbReference>
<protein>
    <recommendedName>
        <fullName evidence="11">TonB C-terminal domain-containing protein</fullName>
    </recommendedName>
</protein>
<dbReference type="RefSeq" id="WP_345684752.1">
    <property type="nucleotide sequence ID" value="NZ_BAABRO010000007.1"/>
</dbReference>
<keyword evidence="3" id="KW-0813">Transport</keyword>
<keyword evidence="8" id="KW-1133">Transmembrane helix</keyword>
<dbReference type="InterPro" id="IPR006260">
    <property type="entry name" value="TonB/TolA_C"/>
</dbReference>
<keyword evidence="5" id="KW-0997">Cell inner membrane</keyword>
<dbReference type="EMBL" id="BAABRO010000007">
    <property type="protein sequence ID" value="GAA5507911.1"/>
    <property type="molecule type" value="Genomic_DNA"/>
</dbReference>
<sequence length="256" mass="27911">MSDFNLFIRSTGFSLTLHATVVAAICAVPMTVIDRFSLQGDSQVVTVQLSMTMPSATPVSLEPVPLEPVPLERERETLVAEPVVEDRLADDVSRDRLTTITKTVVPTVLRVPDMPTATSVSRARRSQPKRELPSVTEVTAERPRQPPTAAFTPSVSMNPLEPLAGISDRTPADFSANAPPEYPADAVARRLEGTVKLKLMIDKTGRVERVEIVDSSGHGSLDRAAVEAVQAWQGQPAKRYGHPVTSEEVLPIRFRL</sequence>
<organism evidence="12 13">
    <name type="scientific">Novipirellula caenicola</name>
    <dbReference type="NCBI Taxonomy" id="1536901"/>
    <lineage>
        <taxon>Bacteria</taxon>
        <taxon>Pseudomonadati</taxon>
        <taxon>Planctomycetota</taxon>
        <taxon>Planctomycetia</taxon>
        <taxon>Pirellulales</taxon>
        <taxon>Pirellulaceae</taxon>
        <taxon>Novipirellula</taxon>
    </lineage>
</organism>
<dbReference type="PANTHER" id="PTHR33446:SF2">
    <property type="entry name" value="PROTEIN TONB"/>
    <property type="match status" value="1"/>
</dbReference>
<dbReference type="Gene3D" id="3.30.1150.10">
    <property type="match status" value="1"/>
</dbReference>
<dbReference type="PRINTS" id="PR01374">
    <property type="entry name" value="TONBPROTEIN"/>
</dbReference>
<dbReference type="Proteomes" id="UP001416858">
    <property type="component" value="Unassembled WGS sequence"/>
</dbReference>
<evidence type="ECO:0000256" key="4">
    <source>
        <dbReference type="ARBA" id="ARBA00022475"/>
    </source>
</evidence>
<comment type="subcellular location">
    <subcellularLocation>
        <location evidence="1">Cell inner membrane</location>
        <topology evidence="1">Single-pass membrane protein</topology>
        <orientation evidence="1">Periplasmic side</orientation>
    </subcellularLocation>
</comment>
<evidence type="ECO:0000256" key="7">
    <source>
        <dbReference type="ARBA" id="ARBA00022927"/>
    </source>
</evidence>
<evidence type="ECO:0000313" key="12">
    <source>
        <dbReference type="EMBL" id="GAA5507911.1"/>
    </source>
</evidence>
<feature type="domain" description="TonB C-terminal" evidence="11">
    <location>
        <begin position="167"/>
        <end position="256"/>
    </location>
</feature>
<dbReference type="Pfam" id="PF03544">
    <property type="entry name" value="TonB_C"/>
    <property type="match status" value="1"/>
</dbReference>
<keyword evidence="13" id="KW-1185">Reference proteome</keyword>
<evidence type="ECO:0000256" key="10">
    <source>
        <dbReference type="SAM" id="MobiDB-lite"/>
    </source>
</evidence>
<dbReference type="PANTHER" id="PTHR33446">
    <property type="entry name" value="PROTEIN TONB-RELATED"/>
    <property type="match status" value="1"/>
</dbReference>
<gene>
    <name evidence="12" type="ORF">Rcae01_03369</name>
</gene>
<name>A0ABP9VSX7_9BACT</name>
<keyword evidence="7" id="KW-0653">Protein transport</keyword>
<evidence type="ECO:0000256" key="9">
    <source>
        <dbReference type="ARBA" id="ARBA00023136"/>
    </source>
</evidence>
<dbReference type="InterPro" id="IPR037682">
    <property type="entry name" value="TonB_C"/>
</dbReference>
<keyword evidence="6" id="KW-0812">Transmembrane</keyword>
<proteinExistence type="inferred from homology"/>
<evidence type="ECO:0000313" key="13">
    <source>
        <dbReference type="Proteomes" id="UP001416858"/>
    </source>
</evidence>
<comment type="similarity">
    <text evidence="2">Belongs to the TonB family.</text>
</comment>
<evidence type="ECO:0000256" key="2">
    <source>
        <dbReference type="ARBA" id="ARBA00006555"/>
    </source>
</evidence>
<dbReference type="SUPFAM" id="SSF74653">
    <property type="entry name" value="TolA/TonB C-terminal domain"/>
    <property type="match status" value="1"/>
</dbReference>